<geneLocation type="plasmid" evidence="1">
    <name>pF8475</name>
</geneLocation>
<dbReference type="RefSeq" id="WP_012817918.1">
    <property type="nucleotide sequence ID" value="NZ_KP899804.1"/>
</dbReference>
<evidence type="ECO:0000313" key="3">
    <source>
        <dbReference type="EMBL" id="AKJ20382.1"/>
    </source>
</evidence>
<evidence type="ECO:0000313" key="2">
    <source>
        <dbReference type="EMBL" id="AKJ20205.1"/>
    </source>
</evidence>
<accession>A0A0G3B6B0</accession>
<protein>
    <submittedName>
        <fullName evidence="3">Uncharacterized protein</fullName>
    </submittedName>
</protein>
<sequence>MRLLENENVLRKRLTMLQSIYKFLFNLCSSPQLPKNKDVDGILSHEEITAGLWGPLPSIHVVLFLDFDGVVHKCQNESFERMHLIERLLDASPSMFIVISSSWRECGSITYLKSLFRSPYRDRVIGATPSLYLPSGSIGVRAAECEDFVTRHKVKAFICLDDDATLFPPEYPHLFRTDYYTGVNEKDLTDLIARYNVLMTRFY</sequence>
<dbReference type="EMBL" id="KP899804">
    <property type="protein sequence ID" value="AKJ20009.1"/>
    <property type="molecule type" value="Genomic_DNA"/>
</dbReference>
<keyword evidence="3" id="KW-0614">Plasmid</keyword>
<dbReference type="AlphaFoldDB" id="A0A0G3B6B0"/>
<geneLocation type="plasmid" evidence="3">
    <name>pB71</name>
</geneLocation>
<evidence type="ECO:0000313" key="1">
    <source>
        <dbReference type="EMBL" id="AKJ20009.1"/>
    </source>
</evidence>
<dbReference type="EMBL" id="KP899805">
    <property type="protein sequence ID" value="AKJ20205.1"/>
    <property type="molecule type" value="Genomic_DNA"/>
</dbReference>
<proteinExistence type="predicted"/>
<dbReference type="EMBL" id="KP899806">
    <property type="protein sequence ID" value="AKJ20382.1"/>
    <property type="molecule type" value="Genomic_DNA"/>
</dbReference>
<organism evidence="3">
    <name type="scientific">Salmonella typhimurium</name>
    <dbReference type="NCBI Taxonomy" id="90371"/>
    <lineage>
        <taxon>Bacteria</taxon>
        <taxon>Pseudomonadati</taxon>
        <taxon>Pseudomonadota</taxon>
        <taxon>Gammaproteobacteria</taxon>
        <taxon>Enterobacterales</taxon>
        <taxon>Enterobacteriaceae</taxon>
        <taxon>Salmonella</taxon>
    </lineage>
</organism>
<name>A0A0G3B6B0_SALTM</name>
<geneLocation type="plasmid" evidence="2">
    <name>p109/9</name>
</geneLocation>
<dbReference type="Pfam" id="PF18143">
    <property type="entry name" value="HAD_SAK_2"/>
    <property type="match status" value="1"/>
</dbReference>
<reference evidence="3" key="1">
    <citation type="submission" date="2015-03" db="EMBL/GenBank/DDBJ databases">
        <title>Complete genome sequences of four Salmonella Typhimurium IncHI1 plasmids and their characteristics.</title>
        <authorList>
            <person name="Kubasova T."/>
            <person name="Matiasovicova J."/>
            <person name="Cejkova D."/>
            <person name="Sekelova Z."/>
            <person name="Polansky O."/>
            <person name="Medvecky M."/>
            <person name="Rychlik I."/>
            <person name="Juricova H."/>
        </authorList>
    </citation>
    <scope>NUCLEOTIDE SEQUENCE</scope>
    <source>
        <strain evidence="2">109/9</strain>
        <strain evidence="3">B71</strain>
        <strain evidence="1">F8475</strain>
        <plasmid evidence="2">p109/9</plasmid>
        <plasmid evidence="3">pB71</plasmid>
        <plasmid evidence="1">pF8475</plasmid>
    </source>
</reference>